<keyword evidence="10" id="KW-0995">Kinetochore</keyword>
<name>A0A384J9E2_BOTFB</name>
<dbReference type="GO" id="GO:1990758">
    <property type="term" value="P:mitotic sister chromatid biorientation"/>
    <property type="evidence" value="ECO:0007669"/>
    <property type="project" value="TreeGrafter"/>
</dbReference>
<evidence type="ECO:0000256" key="15">
    <source>
        <dbReference type="SAM" id="MobiDB-lite"/>
    </source>
</evidence>
<reference evidence="16 17" key="1">
    <citation type="journal article" date="2011" name="PLoS Genet.">
        <title>Genomic analysis of the necrotrophic fungal pathogens Sclerotinia sclerotiorum and Botrytis cinerea.</title>
        <authorList>
            <person name="Amselem J."/>
            <person name="Cuomo C.A."/>
            <person name="van Kan J.A."/>
            <person name="Viaud M."/>
            <person name="Benito E.P."/>
            <person name="Couloux A."/>
            <person name="Coutinho P.M."/>
            <person name="de Vries R.P."/>
            <person name="Dyer P.S."/>
            <person name="Fillinger S."/>
            <person name="Fournier E."/>
            <person name="Gout L."/>
            <person name="Hahn M."/>
            <person name="Kohn L."/>
            <person name="Lapalu N."/>
            <person name="Plummer K.M."/>
            <person name="Pradier J.M."/>
            <person name="Quevillon E."/>
            <person name="Sharon A."/>
            <person name="Simon A."/>
            <person name="ten Have A."/>
            <person name="Tudzynski B."/>
            <person name="Tudzynski P."/>
            <person name="Wincker P."/>
            <person name="Andrew M."/>
            <person name="Anthouard V."/>
            <person name="Beever R.E."/>
            <person name="Beffa R."/>
            <person name="Benoit I."/>
            <person name="Bouzid O."/>
            <person name="Brault B."/>
            <person name="Chen Z."/>
            <person name="Choquer M."/>
            <person name="Collemare J."/>
            <person name="Cotton P."/>
            <person name="Danchin E.G."/>
            <person name="Da Silva C."/>
            <person name="Gautier A."/>
            <person name="Giraud C."/>
            <person name="Giraud T."/>
            <person name="Gonzalez C."/>
            <person name="Grossetete S."/>
            <person name="Guldener U."/>
            <person name="Henrissat B."/>
            <person name="Howlett B.J."/>
            <person name="Kodira C."/>
            <person name="Kretschmer M."/>
            <person name="Lappartient A."/>
            <person name="Leroch M."/>
            <person name="Levis C."/>
            <person name="Mauceli E."/>
            <person name="Neuveglise C."/>
            <person name="Oeser B."/>
            <person name="Pearson M."/>
            <person name="Poulain J."/>
            <person name="Poussereau N."/>
            <person name="Quesneville H."/>
            <person name="Rascle C."/>
            <person name="Schumacher J."/>
            <person name="Segurens B."/>
            <person name="Sexton A."/>
            <person name="Silva E."/>
            <person name="Sirven C."/>
            <person name="Soanes D.M."/>
            <person name="Talbot N.J."/>
            <person name="Templeton M."/>
            <person name="Yandava C."/>
            <person name="Yarden O."/>
            <person name="Zeng Q."/>
            <person name="Rollins J.A."/>
            <person name="Lebrun M.H."/>
            <person name="Dickman M."/>
        </authorList>
    </citation>
    <scope>NUCLEOTIDE SEQUENCE [LARGE SCALE GENOMIC DNA]</scope>
    <source>
        <strain evidence="16 17">B05.10</strain>
    </source>
</reference>
<feature type="compositionally biased region" description="Polar residues" evidence="15">
    <location>
        <begin position="221"/>
        <end position="232"/>
    </location>
</feature>
<keyword evidence="17" id="KW-1185">Reference proteome</keyword>
<dbReference type="GO" id="GO:0042729">
    <property type="term" value="C:DASH complex"/>
    <property type="evidence" value="ECO:0007669"/>
    <property type="project" value="InterPro"/>
</dbReference>
<keyword evidence="8" id="KW-0493">Microtubule</keyword>
<keyword evidence="9" id="KW-0159">Chromosome partition</keyword>
<accession>A0A384J9E2</accession>
<feature type="compositionally biased region" description="Gly residues" evidence="15">
    <location>
        <begin position="240"/>
        <end position="253"/>
    </location>
</feature>
<dbReference type="PANTHER" id="PTHR28113:SF1">
    <property type="entry name" value="DASH COMPLEX SUBUNIT DAM1"/>
    <property type="match status" value="1"/>
</dbReference>
<dbReference type="GO" id="GO:1990537">
    <property type="term" value="C:mitotic spindle polar microtubule"/>
    <property type="evidence" value="ECO:0007669"/>
    <property type="project" value="TreeGrafter"/>
</dbReference>
<evidence type="ECO:0000256" key="2">
    <source>
        <dbReference type="ARBA" id="ARBA00004186"/>
    </source>
</evidence>
<organism evidence="16 17">
    <name type="scientific">Botryotinia fuckeliana (strain B05.10)</name>
    <name type="common">Noble rot fungus</name>
    <name type="synonym">Botrytis cinerea</name>
    <dbReference type="NCBI Taxonomy" id="332648"/>
    <lineage>
        <taxon>Eukaryota</taxon>
        <taxon>Fungi</taxon>
        <taxon>Dikarya</taxon>
        <taxon>Ascomycota</taxon>
        <taxon>Pezizomycotina</taxon>
        <taxon>Leotiomycetes</taxon>
        <taxon>Helotiales</taxon>
        <taxon>Sclerotiniaceae</taxon>
        <taxon>Botrytis</taxon>
    </lineage>
</organism>
<evidence type="ECO:0000256" key="9">
    <source>
        <dbReference type="ARBA" id="ARBA00022829"/>
    </source>
</evidence>
<evidence type="ECO:0000256" key="3">
    <source>
        <dbReference type="ARBA" id="ARBA00004629"/>
    </source>
</evidence>
<dbReference type="EMBL" id="CP009806">
    <property type="protein sequence ID" value="ATZ47298.1"/>
    <property type="molecule type" value="Genomic_DNA"/>
</dbReference>
<feature type="region of interest" description="Disordered" evidence="15">
    <location>
        <begin position="209"/>
        <end position="279"/>
    </location>
</feature>
<reference evidence="16 17" key="3">
    <citation type="journal article" date="2017" name="Mol. Plant Pathol.">
        <title>A gapless genome sequence of the fungus Botrytis cinerea.</title>
        <authorList>
            <person name="Van Kan J.A."/>
            <person name="Stassen J.H."/>
            <person name="Mosbach A."/>
            <person name="Van Der Lee T.A."/>
            <person name="Faino L."/>
            <person name="Farmer A.D."/>
            <person name="Papasotiriou D.G."/>
            <person name="Zhou S."/>
            <person name="Seidl M.F."/>
            <person name="Cottam E."/>
            <person name="Edel D."/>
            <person name="Hahn M."/>
            <person name="Schwartz D.C."/>
            <person name="Dietrich R.A."/>
            <person name="Widdison S."/>
            <person name="Scalliet G."/>
        </authorList>
    </citation>
    <scope>NUCLEOTIDE SEQUENCE [LARGE SCALE GENOMIC DNA]</scope>
    <source>
        <strain evidence="16 17">B05.10</strain>
    </source>
</reference>
<proteinExistence type="inferred from homology"/>
<feature type="region of interest" description="Disordered" evidence="15">
    <location>
        <begin position="62"/>
        <end position="110"/>
    </location>
</feature>
<evidence type="ECO:0000256" key="4">
    <source>
        <dbReference type="ARBA" id="ARBA00010073"/>
    </source>
</evidence>
<dbReference type="AlphaFoldDB" id="A0A384J9E2"/>
<dbReference type="KEGG" id="bfu:BCIN_02g05900"/>
<evidence type="ECO:0000256" key="11">
    <source>
        <dbReference type="ARBA" id="ARBA00023212"/>
    </source>
</evidence>
<dbReference type="Pfam" id="PF08653">
    <property type="entry name" value="DASH_Dam1"/>
    <property type="match status" value="1"/>
</dbReference>
<keyword evidence="11" id="KW-0206">Cytoskeleton</keyword>
<evidence type="ECO:0000256" key="7">
    <source>
        <dbReference type="ARBA" id="ARBA00022490"/>
    </source>
</evidence>
<dbReference type="InterPro" id="IPR013962">
    <property type="entry name" value="DASH_Dam1"/>
</dbReference>
<dbReference type="OrthoDB" id="5586015at2759"/>
<protein>
    <recommendedName>
        <fullName evidence="5">DASH complex subunit DAM1</fullName>
    </recommendedName>
    <alternativeName>
        <fullName evidence="14">Outer kinetochore protein DAM1</fullName>
    </alternativeName>
</protein>
<keyword evidence="12" id="KW-0539">Nucleus</keyword>
<dbReference type="GO" id="GO:0044732">
    <property type="term" value="C:mitotic spindle pole body"/>
    <property type="evidence" value="ECO:0007669"/>
    <property type="project" value="TreeGrafter"/>
</dbReference>
<keyword evidence="7" id="KW-0963">Cytoplasm</keyword>
<sequence>MRERRKARDVERLPALIFTAIRHKTSTDTDRYRSNIEYLVLNTHAITTITTTITATITMTSTTPLNDGHSSTKRSHSASRNPLSRPTTPLRPSSRSSLRDSARKSTGGYSSAPLEAFEPAFAELSDSMADLEANFMHLQLMHESLARFSENFASFLYGLNMNAFCVDFPEAPIPDSFRRAQEQEEQLGKSTNSERFRGEIDGETTFLTTDTSFVDNPPPTSSRATPKFTTPVPSRIAGPSGRGGSSGGSGSSGRGIPVPRGGRGGRASGLARGRGRGVR</sequence>
<evidence type="ECO:0000256" key="13">
    <source>
        <dbReference type="ARBA" id="ARBA00023328"/>
    </source>
</evidence>
<evidence type="ECO:0000313" key="17">
    <source>
        <dbReference type="Proteomes" id="UP000001798"/>
    </source>
</evidence>
<keyword evidence="6" id="KW-0158">Chromosome</keyword>
<evidence type="ECO:0000256" key="6">
    <source>
        <dbReference type="ARBA" id="ARBA00022454"/>
    </source>
</evidence>
<reference evidence="16 17" key="2">
    <citation type="journal article" date="2012" name="Eukaryot. Cell">
        <title>Genome update of Botrytis cinerea strains B05.10 and T4.</title>
        <authorList>
            <person name="Staats M."/>
            <person name="van Kan J.A."/>
        </authorList>
    </citation>
    <scope>NUCLEOTIDE SEQUENCE [LARGE SCALE GENOMIC DNA]</scope>
    <source>
        <strain evidence="16 17">B05.10</strain>
    </source>
</reference>
<evidence type="ECO:0000256" key="10">
    <source>
        <dbReference type="ARBA" id="ARBA00022838"/>
    </source>
</evidence>
<keyword evidence="13" id="KW-0137">Centromere</keyword>
<comment type="similarity">
    <text evidence="4">Belongs to the DASH complex DAM1 family.</text>
</comment>
<dbReference type="PANTHER" id="PTHR28113">
    <property type="entry name" value="DASH COMPLEX SUBUNIT DAM1"/>
    <property type="match status" value="1"/>
</dbReference>
<comment type="subcellular location">
    <subcellularLocation>
        <location evidence="3">Chromosome</location>
        <location evidence="3">Centromere</location>
        <location evidence="3">Kinetochore</location>
    </subcellularLocation>
    <subcellularLocation>
        <location evidence="2">Cytoplasm</location>
        <location evidence="2">Cytoskeleton</location>
        <location evidence="2">Spindle</location>
    </subcellularLocation>
    <subcellularLocation>
        <location evidence="1">Nucleus</location>
    </subcellularLocation>
</comment>
<dbReference type="GeneID" id="36393949"/>
<gene>
    <name evidence="16" type="ORF">BCIN_02g05900</name>
</gene>
<dbReference type="Proteomes" id="UP000001798">
    <property type="component" value="Chromosome 2"/>
</dbReference>
<evidence type="ECO:0000256" key="5">
    <source>
        <dbReference type="ARBA" id="ARBA00020497"/>
    </source>
</evidence>
<evidence type="ECO:0000256" key="8">
    <source>
        <dbReference type="ARBA" id="ARBA00022701"/>
    </source>
</evidence>
<evidence type="ECO:0000313" key="16">
    <source>
        <dbReference type="EMBL" id="ATZ47298.1"/>
    </source>
</evidence>
<evidence type="ECO:0000256" key="1">
    <source>
        <dbReference type="ARBA" id="ARBA00004123"/>
    </source>
</evidence>
<dbReference type="RefSeq" id="XP_024547184.1">
    <property type="nucleotide sequence ID" value="XM_024691413.1"/>
</dbReference>
<feature type="compositionally biased region" description="Low complexity" evidence="15">
    <location>
        <begin position="82"/>
        <end position="96"/>
    </location>
</feature>
<evidence type="ECO:0000256" key="14">
    <source>
        <dbReference type="ARBA" id="ARBA00030453"/>
    </source>
</evidence>
<dbReference type="VEuPathDB" id="FungiDB:Bcin02g05900"/>
<evidence type="ECO:0000256" key="12">
    <source>
        <dbReference type="ARBA" id="ARBA00023242"/>
    </source>
</evidence>